<organism evidence="3 4">
    <name type="scientific">Dethiosulfatarculus sandiegensis</name>
    <dbReference type="NCBI Taxonomy" id="1429043"/>
    <lineage>
        <taxon>Bacteria</taxon>
        <taxon>Pseudomonadati</taxon>
        <taxon>Thermodesulfobacteriota</taxon>
        <taxon>Desulfarculia</taxon>
        <taxon>Desulfarculales</taxon>
        <taxon>Desulfarculaceae</taxon>
        <taxon>Dethiosulfatarculus</taxon>
    </lineage>
</organism>
<evidence type="ECO:0000259" key="1">
    <source>
        <dbReference type="Pfam" id="PF02625"/>
    </source>
</evidence>
<evidence type="ECO:0000313" key="4">
    <source>
        <dbReference type="Proteomes" id="UP000032233"/>
    </source>
</evidence>
<evidence type="ECO:0008006" key="5">
    <source>
        <dbReference type="Google" id="ProtNLM"/>
    </source>
</evidence>
<dbReference type="Pfam" id="PF13478">
    <property type="entry name" value="XdhC_C"/>
    <property type="match status" value="1"/>
</dbReference>
<feature type="domain" description="XdhC Rossmann" evidence="2">
    <location>
        <begin position="206"/>
        <end position="348"/>
    </location>
</feature>
<dbReference type="Gene3D" id="3.40.50.720">
    <property type="entry name" value="NAD(P)-binding Rossmann-like Domain"/>
    <property type="match status" value="1"/>
</dbReference>
<dbReference type="OrthoDB" id="9815497at2"/>
<dbReference type="Pfam" id="PF02625">
    <property type="entry name" value="XdhC_CoxI"/>
    <property type="match status" value="1"/>
</dbReference>
<dbReference type="InterPro" id="IPR003777">
    <property type="entry name" value="XdhC_CoxI"/>
</dbReference>
<dbReference type="PANTHER" id="PTHR30388:SF6">
    <property type="entry name" value="XANTHINE DEHYDROGENASE SUBUNIT A-RELATED"/>
    <property type="match status" value="1"/>
</dbReference>
<dbReference type="RefSeq" id="WP_044350743.1">
    <property type="nucleotide sequence ID" value="NZ_AZAC01000033.1"/>
</dbReference>
<gene>
    <name evidence="3" type="ORF">X474_19475</name>
</gene>
<reference evidence="3 4" key="1">
    <citation type="submission" date="2013-11" db="EMBL/GenBank/DDBJ databases">
        <title>Metagenomic analysis of a methanogenic consortium involved in long chain n-alkane degradation.</title>
        <authorList>
            <person name="Davidova I.A."/>
            <person name="Callaghan A.V."/>
            <person name="Wawrik B."/>
            <person name="Pruitt S."/>
            <person name="Marks C."/>
            <person name="Duncan K.E."/>
            <person name="Suflita J.M."/>
        </authorList>
    </citation>
    <scope>NUCLEOTIDE SEQUENCE [LARGE SCALE GENOMIC DNA]</scope>
    <source>
        <strain evidence="3 4">SPR</strain>
    </source>
</reference>
<dbReference type="InterPro" id="IPR027051">
    <property type="entry name" value="XdhC_Rossmann_dom"/>
</dbReference>
<dbReference type="PANTHER" id="PTHR30388">
    <property type="entry name" value="ALDEHYDE OXIDOREDUCTASE MOLYBDENUM COFACTOR ASSEMBLY PROTEIN"/>
    <property type="match status" value="1"/>
</dbReference>
<dbReference type="AlphaFoldDB" id="A0A0D2HPF4"/>
<dbReference type="InParanoid" id="A0A0D2HPF4"/>
<evidence type="ECO:0000313" key="3">
    <source>
        <dbReference type="EMBL" id="KIX12383.1"/>
    </source>
</evidence>
<name>A0A0D2HPF4_9BACT</name>
<comment type="caution">
    <text evidence="3">The sequence shown here is derived from an EMBL/GenBank/DDBJ whole genome shotgun (WGS) entry which is preliminary data.</text>
</comment>
<dbReference type="Proteomes" id="UP000032233">
    <property type="component" value="Unassembled WGS sequence"/>
</dbReference>
<dbReference type="EMBL" id="AZAC01000033">
    <property type="protein sequence ID" value="KIX12383.1"/>
    <property type="molecule type" value="Genomic_DNA"/>
</dbReference>
<dbReference type="PATRIC" id="fig|1429043.3.peg.4127"/>
<dbReference type="STRING" id="1429043.X474_19475"/>
<sequence length="355" mass="38527">MAHFVTLVNEELKKANDLCLATIVKRSGSAPRSSGASMLVLADGSIKGTIGGGKLEGDVQQEACRCLQEEQTKLLHFSLRGKDVSDSEMLCGGNVDVFLEPVKAADSAARDIYQAAAHLAQKGGQGLLLTPALPGPIKTQKGRKLLLALDKEPVGSLDGFPEVNSEILPKLEEYIKERPFGIHDLKLPSGQNLPCLWEAVLADPTVYLFGAGHVSLQVAKLVKMVGFKLVVMDDRKDFANRERFTQADEIWVNNYQDVLTGKDLGEDAYLVILTRGHMYDKEVLSQAIKQNAKYVGMIGSSRKRKAIYGALLDEGVSQKTLDKVYSPIGEPIKAETPEEIAVSIVAELIKVRAGG</sequence>
<feature type="domain" description="XdhC- CoxI" evidence="1">
    <location>
        <begin position="17"/>
        <end position="77"/>
    </location>
</feature>
<dbReference type="FunCoup" id="A0A0D2HPF4">
    <property type="interactions" value="90"/>
</dbReference>
<proteinExistence type="predicted"/>
<protein>
    <recommendedName>
        <fullName evidence="5">Dehydrogenase</fullName>
    </recommendedName>
</protein>
<keyword evidence="4" id="KW-1185">Reference proteome</keyword>
<dbReference type="InterPro" id="IPR052698">
    <property type="entry name" value="MoCofactor_Util/Proc"/>
</dbReference>
<accession>A0A0D2HPF4</accession>
<dbReference type="NCBIfam" id="NF045664">
    <property type="entry name" value="XdhC_rel_AOR"/>
    <property type="match status" value="1"/>
</dbReference>
<evidence type="ECO:0000259" key="2">
    <source>
        <dbReference type="Pfam" id="PF13478"/>
    </source>
</evidence>